<organism evidence="7 8">
    <name type="scientific">Streptomyces macrosporus</name>
    <dbReference type="NCBI Taxonomy" id="44032"/>
    <lineage>
        <taxon>Bacteria</taxon>
        <taxon>Bacillati</taxon>
        <taxon>Actinomycetota</taxon>
        <taxon>Actinomycetes</taxon>
        <taxon>Kitasatosporales</taxon>
        <taxon>Streptomycetaceae</taxon>
        <taxon>Streptomyces</taxon>
    </lineage>
</organism>
<dbReference type="PANTHER" id="PTHR43124:SF3">
    <property type="entry name" value="CHLORAMPHENICOL EFFLUX PUMP RV0191"/>
    <property type="match status" value="1"/>
</dbReference>
<sequence>MLAAVLALVLGVPAFAIIPGMQMRVMATAASAPTLAVAVNASGFQLAAAFAGWLGGRIIADGPGLRSLYLVGALLTMAGLAIAVHSLRRERRPALRA</sequence>
<dbReference type="InterPro" id="IPR050189">
    <property type="entry name" value="MFS_Efflux_Transporters"/>
</dbReference>
<dbReference type="PANTHER" id="PTHR43124">
    <property type="entry name" value="PURINE EFFLUX PUMP PBUE"/>
    <property type="match status" value="1"/>
</dbReference>
<dbReference type="EMBL" id="BAAASZ010000011">
    <property type="protein sequence ID" value="GAA2432009.1"/>
    <property type="molecule type" value="Genomic_DNA"/>
</dbReference>
<evidence type="ECO:0000313" key="8">
    <source>
        <dbReference type="Proteomes" id="UP001501638"/>
    </source>
</evidence>
<feature type="transmembrane region" description="Helical" evidence="6">
    <location>
        <begin position="32"/>
        <end position="56"/>
    </location>
</feature>
<comment type="caution">
    <text evidence="7">The sequence shown here is derived from an EMBL/GenBank/DDBJ whole genome shotgun (WGS) entry which is preliminary data.</text>
</comment>
<evidence type="ECO:0000256" key="2">
    <source>
        <dbReference type="ARBA" id="ARBA00022475"/>
    </source>
</evidence>
<evidence type="ECO:0000256" key="6">
    <source>
        <dbReference type="SAM" id="Phobius"/>
    </source>
</evidence>
<keyword evidence="8" id="KW-1185">Reference proteome</keyword>
<keyword evidence="2" id="KW-1003">Cell membrane</keyword>
<comment type="subcellular location">
    <subcellularLocation>
        <location evidence="1">Cell membrane</location>
        <topology evidence="1">Multi-pass membrane protein</topology>
    </subcellularLocation>
</comment>
<name>A0ABP5WSC1_9ACTN</name>
<keyword evidence="4 6" id="KW-1133">Transmembrane helix</keyword>
<proteinExistence type="predicted"/>
<evidence type="ECO:0000256" key="5">
    <source>
        <dbReference type="ARBA" id="ARBA00023136"/>
    </source>
</evidence>
<gene>
    <name evidence="7" type="ORF">GCM10010405_13630</name>
</gene>
<protein>
    <recommendedName>
        <fullName evidence="9">MFS transporter</fullName>
    </recommendedName>
</protein>
<evidence type="ECO:0008006" key="9">
    <source>
        <dbReference type="Google" id="ProtNLM"/>
    </source>
</evidence>
<evidence type="ECO:0000313" key="7">
    <source>
        <dbReference type="EMBL" id="GAA2432009.1"/>
    </source>
</evidence>
<reference evidence="8" key="1">
    <citation type="journal article" date="2019" name="Int. J. Syst. Evol. Microbiol.">
        <title>The Global Catalogue of Microorganisms (GCM) 10K type strain sequencing project: providing services to taxonomists for standard genome sequencing and annotation.</title>
        <authorList>
            <consortium name="The Broad Institute Genomics Platform"/>
            <consortium name="The Broad Institute Genome Sequencing Center for Infectious Disease"/>
            <person name="Wu L."/>
            <person name="Ma J."/>
        </authorList>
    </citation>
    <scope>NUCLEOTIDE SEQUENCE [LARGE SCALE GENOMIC DNA]</scope>
    <source>
        <strain evidence="8">JCM 6305</strain>
    </source>
</reference>
<evidence type="ECO:0000256" key="1">
    <source>
        <dbReference type="ARBA" id="ARBA00004651"/>
    </source>
</evidence>
<accession>A0ABP5WSC1</accession>
<evidence type="ECO:0000256" key="3">
    <source>
        <dbReference type="ARBA" id="ARBA00022692"/>
    </source>
</evidence>
<keyword evidence="5 6" id="KW-0472">Membrane</keyword>
<dbReference type="Proteomes" id="UP001501638">
    <property type="component" value="Unassembled WGS sequence"/>
</dbReference>
<feature type="transmembrane region" description="Helical" evidence="6">
    <location>
        <begin position="68"/>
        <end position="87"/>
    </location>
</feature>
<evidence type="ECO:0000256" key="4">
    <source>
        <dbReference type="ARBA" id="ARBA00022989"/>
    </source>
</evidence>
<keyword evidence="3 6" id="KW-0812">Transmembrane</keyword>